<evidence type="ECO:0000256" key="1">
    <source>
        <dbReference type="SAM" id="MobiDB-lite"/>
    </source>
</evidence>
<keyword evidence="3" id="KW-1185">Reference proteome</keyword>
<protein>
    <submittedName>
        <fullName evidence="2">Uncharacterized protein</fullName>
    </submittedName>
</protein>
<evidence type="ECO:0000313" key="2">
    <source>
        <dbReference type="EMBL" id="KAK0463849.1"/>
    </source>
</evidence>
<proteinExistence type="predicted"/>
<feature type="region of interest" description="Disordered" evidence="1">
    <location>
        <begin position="458"/>
        <end position="477"/>
    </location>
</feature>
<gene>
    <name evidence="2" type="ORF">EV420DRAFT_1638772</name>
</gene>
<sequence>MSNEIPRRLQCIGPCDCQEFFSNVTQLQGPSHLQHLVCLACDHPWYSHLAPDVTATDPLFAHRRRGLPTKNCQGFYPLVRAVILSPQWNPKTLCVCNGEWKSHLSYHAGTPVESATAGSQVRTDPPVPTPVPLPAPAPAPAVPASLTKRIVGLPPPIAAIRSLATLQPEEANQLRLAAALHTLPQHQPVASHSKTKVKNRAKVTGANPTPNRLDCDIMICPNVGNPSHGPEDGYGYQQLCLHVDQTTNAYDKVFIPNWLFVHATFQPGDLLLTQVYNELKMAARLGKYTVPGLEEFDIHNEPIDYDSEFSWVFLSCKRDGPHYRFSPDPNLGPGPDRFNAIAILQMGCSFVPLRGNRGDRFFLVVAPRFGNITGPIEKLLEPESGVVEPEQDHDCFAYRVLYEAGHGFYRKHAIRGNNPLPAWPSRVTCLSTCPLGFEEEHANDSVLIEEVTTDLTPDGILRMTPGPRSSSWSPPPVETRATYNEVIHRSIYEAFKISGTSVPTVAKILWDWFLHTVDKPGSTFPQDDYAEVTVFTLTEPNFDMISLFHQFTWNHQFRVGEAIGPGPEHTSWQAALSLMVADPRYWHQRVSGRLIALALLHLTQGFVTSPWVVLALVGGVDAFGALTLDKIKAISLSDAATVSCWYDVDASTRLDTSYAKFDDLRALFADALSADVMEFAAPRSQAVHRGLLAQLNAHILLDDDIFWTHPDLDALCSGFDWCLSWDTSEGTSFLKVMQSFPRMPLMGRLYTPFIDINEVIERLRYEGPQLEELPMDVYQRSVVLLFRHRLEGYLRGSGHPPSARGELVTSTIFNQEKDDPLVCGRLLLDATWAVPRPPMQPHWSITFMYRFKSANEMVGTSLSLHTCTGEVNVVFTPELVSMLALPGNPDNHPSYGFFHGQCLRSVQQYSCV</sequence>
<organism evidence="2 3">
    <name type="scientific">Armillaria tabescens</name>
    <name type="common">Ringless honey mushroom</name>
    <name type="synonym">Agaricus tabescens</name>
    <dbReference type="NCBI Taxonomy" id="1929756"/>
    <lineage>
        <taxon>Eukaryota</taxon>
        <taxon>Fungi</taxon>
        <taxon>Dikarya</taxon>
        <taxon>Basidiomycota</taxon>
        <taxon>Agaricomycotina</taxon>
        <taxon>Agaricomycetes</taxon>
        <taxon>Agaricomycetidae</taxon>
        <taxon>Agaricales</taxon>
        <taxon>Marasmiineae</taxon>
        <taxon>Physalacriaceae</taxon>
        <taxon>Desarmillaria</taxon>
    </lineage>
</organism>
<dbReference type="EMBL" id="JAUEPS010000007">
    <property type="protein sequence ID" value="KAK0463849.1"/>
    <property type="molecule type" value="Genomic_DNA"/>
</dbReference>
<dbReference type="AlphaFoldDB" id="A0AA39NE52"/>
<evidence type="ECO:0000313" key="3">
    <source>
        <dbReference type="Proteomes" id="UP001175211"/>
    </source>
</evidence>
<feature type="region of interest" description="Disordered" evidence="1">
    <location>
        <begin position="115"/>
        <end position="135"/>
    </location>
</feature>
<comment type="caution">
    <text evidence="2">The sequence shown here is derived from an EMBL/GenBank/DDBJ whole genome shotgun (WGS) entry which is preliminary data.</text>
</comment>
<dbReference type="Proteomes" id="UP001175211">
    <property type="component" value="Unassembled WGS sequence"/>
</dbReference>
<feature type="compositionally biased region" description="Pro residues" evidence="1">
    <location>
        <begin position="125"/>
        <end position="135"/>
    </location>
</feature>
<accession>A0AA39NE52</accession>
<feature type="region of interest" description="Disordered" evidence="1">
    <location>
        <begin position="187"/>
        <end position="207"/>
    </location>
</feature>
<reference evidence="2" key="1">
    <citation type="submission" date="2023-06" db="EMBL/GenBank/DDBJ databases">
        <authorList>
            <consortium name="Lawrence Berkeley National Laboratory"/>
            <person name="Ahrendt S."/>
            <person name="Sahu N."/>
            <person name="Indic B."/>
            <person name="Wong-Bajracharya J."/>
            <person name="Merenyi Z."/>
            <person name="Ke H.-M."/>
            <person name="Monk M."/>
            <person name="Kocsube S."/>
            <person name="Drula E."/>
            <person name="Lipzen A."/>
            <person name="Balint B."/>
            <person name="Henrissat B."/>
            <person name="Andreopoulos B."/>
            <person name="Martin F.M."/>
            <person name="Harder C.B."/>
            <person name="Rigling D."/>
            <person name="Ford K.L."/>
            <person name="Foster G.D."/>
            <person name="Pangilinan J."/>
            <person name="Papanicolaou A."/>
            <person name="Barry K."/>
            <person name="LaButti K."/>
            <person name="Viragh M."/>
            <person name="Koriabine M."/>
            <person name="Yan M."/>
            <person name="Riley R."/>
            <person name="Champramary S."/>
            <person name="Plett K.L."/>
            <person name="Tsai I.J."/>
            <person name="Slot J."/>
            <person name="Sipos G."/>
            <person name="Plett J."/>
            <person name="Nagy L.G."/>
            <person name="Grigoriev I.V."/>
        </authorList>
    </citation>
    <scope>NUCLEOTIDE SEQUENCE</scope>
    <source>
        <strain evidence="2">CCBAS 213</strain>
    </source>
</reference>
<dbReference type="RefSeq" id="XP_060335159.1">
    <property type="nucleotide sequence ID" value="XM_060476877.1"/>
</dbReference>
<dbReference type="GeneID" id="85360425"/>
<name>A0AA39NE52_ARMTA</name>